<keyword evidence="15" id="KW-1185">Reference proteome</keyword>
<feature type="transmembrane region" description="Helical" evidence="11">
    <location>
        <begin position="403"/>
        <end position="427"/>
    </location>
</feature>
<dbReference type="FunFam" id="3.80.10.10:FF:000275">
    <property type="entry name" value="Leucine-rich repeat receptor-like protein kinase"/>
    <property type="match status" value="1"/>
</dbReference>
<name>A0A830D4V1_9LAMI</name>
<dbReference type="InterPro" id="IPR046956">
    <property type="entry name" value="RLP23-like"/>
</dbReference>
<proteinExistence type="inferred from homology"/>
<dbReference type="AlphaFoldDB" id="A0A830D4V1"/>
<sequence>MISSSILLSIIFLLYITHQTIFCLAKNNVTSDCVPSERKALLRFKASLSDPSNRLSSWTTNDDCCSWAGVECDDATGHVIELHLRNRGTVINNIFGIIEFEDMMLRGNMIDSSLFELKYLSDLDLSFNDFKGSSIPASLGSMKQLQHLNLSRAGFSGTVPRQLGNLSSLRTLDLGCYNITGMLPKWLSSFMNLTDLDLSNNHIEGPMPELASNLSRLYLSDNMINGSIPDSLCQMRSLEELDLSKNQLSGKLPDCWGNFPSLYGARLSSNQFSGPIPNSLTSLNGLVGLNLSHNHLGGRIPRKIGDMQSLESLDLSGNNLSGTIPESLSQLTFLSHLNLSNNNLSGKIPTGPQLQTLNNPSIYDGNPRLCGDPLQKKCHIPNETPPNVENDAKDDDDGDRADKIYLCAFIISGVATGFWGYFGVLVFKRSWRLALFRHMDAVIGRMLGL</sequence>
<dbReference type="GO" id="GO:0006952">
    <property type="term" value="P:defense response"/>
    <property type="evidence" value="ECO:0007669"/>
    <property type="project" value="UniProtKB-ARBA"/>
</dbReference>
<dbReference type="InterPro" id="IPR013210">
    <property type="entry name" value="LRR_N_plant-typ"/>
</dbReference>
<gene>
    <name evidence="14" type="ORF">PHJA_002776000</name>
</gene>
<evidence type="ECO:0000256" key="11">
    <source>
        <dbReference type="SAM" id="Phobius"/>
    </source>
</evidence>
<dbReference type="InterPro" id="IPR001611">
    <property type="entry name" value="Leu-rich_rpt"/>
</dbReference>
<dbReference type="FunFam" id="3.80.10.10:FF:000111">
    <property type="entry name" value="LRR receptor-like serine/threonine-protein kinase ERECTA"/>
    <property type="match status" value="1"/>
</dbReference>
<evidence type="ECO:0000256" key="7">
    <source>
        <dbReference type="ARBA" id="ARBA00022737"/>
    </source>
</evidence>
<dbReference type="SMART" id="SM00369">
    <property type="entry name" value="LRR_TYP"/>
    <property type="match status" value="5"/>
</dbReference>
<evidence type="ECO:0000256" key="10">
    <source>
        <dbReference type="ARBA" id="ARBA00023180"/>
    </source>
</evidence>
<comment type="caution">
    <text evidence="14">The sequence shown here is derived from an EMBL/GenBank/DDBJ whole genome shotgun (WGS) entry which is preliminary data.</text>
</comment>
<evidence type="ECO:0000256" key="9">
    <source>
        <dbReference type="ARBA" id="ARBA00023136"/>
    </source>
</evidence>
<dbReference type="PRINTS" id="PR00019">
    <property type="entry name" value="LEURICHRPT"/>
</dbReference>
<feature type="chain" id="PRO_5032878261" evidence="12">
    <location>
        <begin position="26"/>
        <end position="449"/>
    </location>
</feature>
<dbReference type="OrthoDB" id="1937783at2759"/>
<dbReference type="InterPro" id="IPR032675">
    <property type="entry name" value="LRR_dom_sf"/>
</dbReference>
<feature type="signal peptide" evidence="12">
    <location>
        <begin position="1"/>
        <end position="25"/>
    </location>
</feature>
<dbReference type="Pfam" id="PF00560">
    <property type="entry name" value="LRR_1"/>
    <property type="match status" value="3"/>
</dbReference>
<accession>A0A830D4V1</accession>
<keyword evidence="6 12" id="KW-0732">Signal</keyword>
<keyword evidence="3" id="KW-1003">Cell membrane</keyword>
<dbReference type="Pfam" id="PF13516">
    <property type="entry name" value="LRR_6"/>
    <property type="match status" value="1"/>
</dbReference>
<dbReference type="Pfam" id="PF08263">
    <property type="entry name" value="LRRNT_2"/>
    <property type="match status" value="1"/>
</dbReference>
<keyword evidence="10" id="KW-0325">Glycoprotein</keyword>
<reference evidence="14" key="1">
    <citation type="submission" date="2020-07" db="EMBL/GenBank/DDBJ databases">
        <title>Ethylene signaling mediates host invasion by parasitic plants.</title>
        <authorList>
            <person name="Yoshida S."/>
        </authorList>
    </citation>
    <scope>NUCLEOTIDE SEQUENCE</scope>
    <source>
        <strain evidence="14">Okayama</strain>
    </source>
</reference>
<evidence type="ECO:0000256" key="1">
    <source>
        <dbReference type="ARBA" id="ARBA00004251"/>
    </source>
</evidence>
<evidence type="ECO:0000256" key="8">
    <source>
        <dbReference type="ARBA" id="ARBA00022989"/>
    </source>
</evidence>
<evidence type="ECO:0000256" key="6">
    <source>
        <dbReference type="ARBA" id="ARBA00022729"/>
    </source>
</evidence>
<keyword evidence="4" id="KW-0433">Leucine-rich repeat</keyword>
<evidence type="ECO:0000256" key="4">
    <source>
        <dbReference type="ARBA" id="ARBA00022614"/>
    </source>
</evidence>
<evidence type="ECO:0000256" key="5">
    <source>
        <dbReference type="ARBA" id="ARBA00022692"/>
    </source>
</evidence>
<dbReference type="InterPro" id="IPR003591">
    <property type="entry name" value="Leu-rich_rpt_typical-subtyp"/>
</dbReference>
<feature type="domain" description="Leucine-rich repeat-containing N-terminal plant-type" evidence="13">
    <location>
        <begin position="35"/>
        <end position="73"/>
    </location>
</feature>
<dbReference type="SUPFAM" id="SSF52058">
    <property type="entry name" value="L domain-like"/>
    <property type="match status" value="1"/>
</dbReference>
<keyword evidence="7" id="KW-0677">Repeat</keyword>
<evidence type="ECO:0000256" key="2">
    <source>
        <dbReference type="ARBA" id="ARBA00009592"/>
    </source>
</evidence>
<dbReference type="GO" id="GO:0051707">
    <property type="term" value="P:response to other organism"/>
    <property type="evidence" value="ECO:0007669"/>
    <property type="project" value="UniProtKB-ARBA"/>
</dbReference>
<dbReference type="Proteomes" id="UP000653305">
    <property type="component" value="Unassembled WGS sequence"/>
</dbReference>
<keyword evidence="5 11" id="KW-0812">Transmembrane</keyword>
<protein>
    <submittedName>
        <fullName evidence="14">DNA-damage-repair/toleration protein drt100</fullName>
    </submittedName>
</protein>
<dbReference type="PROSITE" id="PS51450">
    <property type="entry name" value="LRR"/>
    <property type="match status" value="3"/>
</dbReference>
<dbReference type="PANTHER" id="PTHR48063:SF112">
    <property type="entry name" value="RECEPTOR LIKE PROTEIN 30-LIKE"/>
    <property type="match status" value="1"/>
</dbReference>
<dbReference type="Gene3D" id="3.80.10.10">
    <property type="entry name" value="Ribonuclease Inhibitor"/>
    <property type="match status" value="2"/>
</dbReference>
<evidence type="ECO:0000313" key="14">
    <source>
        <dbReference type="EMBL" id="GFQ06320.1"/>
    </source>
</evidence>
<dbReference type="Pfam" id="PF13855">
    <property type="entry name" value="LRR_8"/>
    <property type="match status" value="1"/>
</dbReference>
<keyword evidence="8 11" id="KW-1133">Transmembrane helix</keyword>
<comment type="subcellular location">
    <subcellularLocation>
        <location evidence="1">Cell membrane</location>
        <topology evidence="1">Single-pass type I membrane protein</topology>
    </subcellularLocation>
</comment>
<evidence type="ECO:0000259" key="13">
    <source>
        <dbReference type="Pfam" id="PF08263"/>
    </source>
</evidence>
<evidence type="ECO:0000256" key="3">
    <source>
        <dbReference type="ARBA" id="ARBA00022475"/>
    </source>
</evidence>
<evidence type="ECO:0000313" key="15">
    <source>
        <dbReference type="Proteomes" id="UP000653305"/>
    </source>
</evidence>
<organism evidence="14 15">
    <name type="scientific">Phtheirospermum japonicum</name>
    <dbReference type="NCBI Taxonomy" id="374723"/>
    <lineage>
        <taxon>Eukaryota</taxon>
        <taxon>Viridiplantae</taxon>
        <taxon>Streptophyta</taxon>
        <taxon>Embryophyta</taxon>
        <taxon>Tracheophyta</taxon>
        <taxon>Spermatophyta</taxon>
        <taxon>Magnoliopsida</taxon>
        <taxon>eudicotyledons</taxon>
        <taxon>Gunneridae</taxon>
        <taxon>Pentapetalae</taxon>
        <taxon>asterids</taxon>
        <taxon>lamiids</taxon>
        <taxon>Lamiales</taxon>
        <taxon>Orobanchaceae</taxon>
        <taxon>Orobanchaceae incertae sedis</taxon>
        <taxon>Phtheirospermum</taxon>
    </lineage>
</organism>
<comment type="similarity">
    <text evidence="2">Belongs to the RLP family.</text>
</comment>
<keyword evidence="9 11" id="KW-0472">Membrane</keyword>
<dbReference type="GO" id="GO:0005886">
    <property type="term" value="C:plasma membrane"/>
    <property type="evidence" value="ECO:0007669"/>
    <property type="project" value="UniProtKB-SubCell"/>
</dbReference>
<dbReference type="EMBL" id="BMAC01001206">
    <property type="protein sequence ID" value="GFQ06320.1"/>
    <property type="molecule type" value="Genomic_DNA"/>
</dbReference>
<dbReference type="PANTHER" id="PTHR48063">
    <property type="entry name" value="LRR RECEPTOR-LIKE KINASE"/>
    <property type="match status" value="1"/>
</dbReference>
<evidence type="ECO:0000256" key="12">
    <source>
        <dbReference type="SAM" id="SignalP"/>
    </source>
</evidence>